<feature type="transmembrane region" description="Helical" evidence="1">
    <location>
        <begin position="20"/>
        <end position="46"/>
    </location>
</feature>
<gene>
    <name evidence="2" type="ORF">EJK80_06795</name>
</gene>
<sequence length="59" mass="6796">MEWLREVLDAFSQWMVEAPIAVQMLILTVTVVPAFVAVAWVLMFCIDRVARIKHHVDAE</sequence>
<keyword evidence="1" id="KW-0472">Membrane</keyword>
<keyword evidence="3" id="KW-1185">Reference proteome</keyword>
<keyword evidence="1" id="KW-0812">Transmembrane</keyword>
<keyword evidence="1" id="KW-1133">Transmembrane helix</keyword>
<name>A0A540R6V1_9CORY</name>
<dbReference type="EMBL" id="VHIR01000008">
    <property type="protein sequence ID" value="TQE43471.1"/>
    <property type="molecule type" value="Genomic_DNA"/>
</dbReference>
<organism evidence="2 3">
    <name type="scientific">Corynebacterium phoceense</name>
    <dbReference type="NCBI Taxonomy" id="1686286"/>
    <lineage>
        <taxon>Bacteria</taxon>
        <taxon>Bacillati</taxon>
        <taxon>Actinomycetota</taxon>
        <taxon>Actinomycetes</taxon>
        <taxon>Mycobacteriales</taxon>
        <taxon>Corynebacteriaceae</taxon>
        <taxon>Corynebacterium</taxon>
    </lineage>
</organism>
<comment type="caution">
    <text evidence="2">The sequence shown here is derived from an EMBL/GenBank/DDBJ whole genome shotgun (WGS) entry which is preliminary data.</text>
</comment>
<dbReference type="AlphaFoldDB" id="A0A540R6V1"/>
<reference evidence="2 3" key="1">
    <citation type="submission" date="2019-06" db="EMBL/GenBank/DDBJ databases">
        <title>Draft genome of C. phoceense Strain 272.</title>
        <authorList>
            <person name="Pacheco L.G.C."/>
            <person name="Barberis C.M."/>
            <person name="Almuzara M.N."/>
            <person name="Traglia G.M."/>
            <person name="Santos C.S."/>
            <person name="Rocha D.J.P.G."/>
            <person name="Aguiar E.R.G.R."/>
            <person name="Vay C.A."/>
        </authorList>
    </citation>
    <scope>NUCLEOTIDE SEQUENCE [LARGE SCALE GENOMIC DNA]</scope>
    <source>
        <strain evidence="2 3">272</strain>
    </source>
</reference>
<dbReference type="Proteomes" id="UP000318080">
    <property type="component" value="Unassembled WGS sequence"/>
</dbReference>
<proteinExistence type="predicted"/>
<dbReference type="GeneID" id="79853594"/>
<evidence type="ECO:0000313" key="2">
    <source>
        <dbReference type="EMBL" id="TQE43471.1"/>
    </source>
</evidence>
<evidence type="ECO:0000313" key="3">
    <source>
        <dbReference type="Proteomes" id="UP000318080"/>
    </source>
</evidence>
<accession>A0A540R6V1</accession>
<dbReference type="RefSeq" id="WP_066492429.1">
    <property type="nucleotide sequence ID" value="NZ_DYVA01000085.1"/>
</dbReference>
<evidence type="ECO:0000256" key="1">
    <source>
        <dbReference type="SAM" id="Phobius"/>
    </source>
</evidence>
<protein>
    <submittedName>
        <fullName evidence="2">Uncharacterized protein</fullName>
    </submittedName>
</protein>